<dbReference type="EMBL" id="BK032818">
    <property type="protein sequence ID" value="DAF61925.1"/>
    <property type="molecule type" value="Genomic_DNA"/>
</dbReference>
<sequence length="32" mass="3747">MKPLSEGVYLIWTLPSFILQNKIKENKGEIEQ</sequence>
<reference evidence="1" key="1">
    <citation type="journal article" date="2021" name="Proc. Natl. Acad. Sci. U.S.A.">
        <title>A Catalog of Tens of Thousands of Viruses from Human Metagenomes Reveals Hidden Associations with Chronic Diseases.</title>
        <authorList>
            <person name="Tisza M.J."/>
            <person name="Buck C.B."/>
        </authorList>
    </citation>
    <scope>NUCLEOTIDE SEQUENCE</scope>
    <source>
        <strain evidence="1">CtP0x5</strain>
    </source>
</reference>
<accession>A0A8S5TF30</accession>
<protein>
    <submittedName>
        <fullName evidence="1">Uncharacterized protein</fullName>
    </submittedName>
</protein>
<evidence type="ECO:0000313" key="1">
    <source>
        <dbReference type="EMBL" id="DAF61925.1"/>
    </source>
</evidence>
<proteinExistence type="predicted"/>
<name>A0A8S5TF30_9CAUD</name>
<organism evidence="1">
    <name type="scientific">Siphoviridae sp. ctP0x5</name>
    <dbReference type="NCBI Taxonomy" id="2827863"/>
    <lineage>
        <taxon>Viruses</taxon>
        <taxon>Duplodnaviria</taxon>
        <taxon>Heunggongvirae</taxon>
        <taxon>Uroviricota</taxon>
        <taxon>Caudoviricetes</taxon>
    </lineage>
</organism>